<feature type="domain" description="PPM-type phosphatase" evidence="8">
    <location>
        <begin position="232"/>
        <end position="449"/>
    </location>
</feature>
<dbReference type="PANTHER" id="PTHR43156:SF2">
    <property type="entry name" value="STAGE II SPORULATION PROTEIN E"/>
    <property type="match status" value="1"/>
</dbReference>
<evidence type="ECO:0000256" key="3">
    <source>
        <dbReference type="ARBA" id="ARBA00022692"/>
    </source>
</evidence>
<dbReference type="InterPro" id="IPR011620">
    <property type="entry name" value="Sig_transdc_His_kinase_LytS_TM"/>
</dbReference>
<feature type="transmembrane region" description="Helical" evidence="7">
    <location>
        <begin position="6"/>
        <end position="26"/>
    </location>
</feature>
<reference evidence="9" key="1">
    <citation type="submission" date="2019-03" db="EMBL/GenBank/DDBJ databases">
        <authorList>
            <person name="Hao L."/>
        </authorList>
    </citation>
    <scope>NUCLEOTIDE SEQUENCE</scope>
</reference>
<feature type="transmembrane region" description="Helical" evidence="7">
    <location>
        <begin position="139"/>
        <end position="160"/>
    </location>
</feature>
<dbReference type="Pfam" id="PF07694">
    <property type="entry name" value="5TM-5TMR_LYT"/>
    <property type="match status" value="1"/>
</dbReference>
<dbReference type="SUPFAM" id="SSF81606">
    <property type="entry name" value="PP2C-like"/>
    <property type="match status" value="1"/>
</dbReference>
<dbReference type="Gene3D" id="1.10.1760.20">
    <property type="match status" value="1"/>
</dbReference>
<keyword evidence="3 7" id="KW-0812">Transmembrane</keyword>
<keyword evidence="2" id="KW-1003">Cell membrane</keyword>
<dbReference type="PANTHER" id="PTHR43156">
    <property type="entry name" value="STAGE II SPORULATION PROTEIN E-RELATED"/>
    <property type="match status" value="1"/>
</dbReference>
<dbReference type="InterPro" id="IPR052016">
    <property type="entry name" value="Bact_Sigma-Reg"/>
</dbReference>
<dbReference type="EMBL" id="CAADRN010000285">
    <property type="protein sequence ID" value="VFU17129.1"/>
    <property type="molecule type" value="Genomic_DNA"/>
</dbReference>
<evidence type="ECO:0000256" key="7">
    <source>
        <dbReference type="SAM" id="Phobius"/>
    </source>
</evidence>
<gene>
    <name evidence="9" type="primary">rsbU</name>
    <name evidence="9" type="ORF">SCFA_3550002</name>
</gene>
<dbReference type="InterPro" id="IPR003594">
    <property type="entry name" value="HATPase_dom"/>
</dbReference>
<organism evidence="9">
    <name type="scientific">anaerobic digester metagenome</name>
    <dbReference type="NCBI Taxonomy" id="1263854"/>
    <lineage>
        <taxon>unclassified sequences</taxon>
        <taxon>metagenomes</taxon>
        <taxon>ecological metagenomes</taxon>
    </lineage>
</organism>
<feature type="transmembrane region" description="Helical" evidence="7">
    <location>
        <begin position="79"/>
        <end position="99"/>
    </location>
</feature>
<dbReference type="Pfam" id="PF07228">
    <property type="entry name" value="SpoIIE"/>
    <property type="match status" value="1"/>
</dbReference>
<dbReference type="InterPro" id="IPR036890">
    <property type="entry name" value="HATPase_C_sf"/>
</dbReference>
<keyword evidence="4 9" id="KW-0378">Hydrolase</keyword>
<dbReference type="EC" id="3.1.3.3" evidence="9"/>
<dbReference type="Gene3D" id="3.30.565.10">
    <property type="entry name" value="Histidine kinase-like ATPase, C-terminal domain"/>
    <property type="match status" value="1"/>
</dbReference>
<evidence type="ECO:0000313" key="9">
    <source>
        <dbReference type="EMBL" id="VFU17129.1"/>
    </source>
</evidence>
<keyword evidence="5 7" id="KW-1133">Transmembrane helix</keyword>
<feature type="transmembrane region" description="Helical" evidence="7">
    <location>
        <begin position="172"/>
        <end position="195"/>
    </location>
</feature>
<evidence type="ECO:0000256" key="1">
    <source>
        <dbReference type="ARBA" id="ARBA00004651"/>
    </source>
</evidence>
<dbReference type="GO" id="GO:0000155">
    <property type="term" value="F:phosphorelay sensor kinase activity"/>
    <property type="evidence" value="ECO:0007669"/>
    <property type="project" value="InterPro"/>
</dbReference>
<dbReference type="InterPro" id="IPR001932">
    <property type="entry name" value="PPM-type_phosphatase-like_dom"/>
</dbReference>
<evidence type="ECO:0000256" key="5">
    <source>
        <dbReference type="ARBA" id="ARBA00022989"/>
    </source>
</evidence>
<dbReference type="GO" id="GO:0016791">
    <property type="term" value="F:phosphatase activity"/>
    <property type="evidence" value="ECO:0007669"/>
    <property type="project" value="TreeGrafter"/>
</dbReference>
<name>A0A485M5L3_9ZZZZ</name>
<dbReference type="GO" id="GO:0005886">
    <property type="term" value="C:plasma membrane"/>
    <property type="evidence" value="ECO:0007669"/>
    <property type="project" value="UniProtKB-SubCell"/>
</dbReference>
<feature type="transmembrane region" description="Helical" evidence="7">
    <location>
        <begin position="106"/>
        <end position="127"/>
    </location>
</feature>
<dbReference type="Pfam" id="PF13581">
    <property type="entry name" value="HATPase_c_2"/>
    <property type="match status" value="1"/>
</dbReference>
<dbReference type="AlphaFoldDB" id="A0A485M5L3"/>
<dbReference type="SUPFAM" id="SSF55874">
    <property type="entry name" value="ATPase domain of HSP90 chaperone/DNA topoisomerase II/histidine kinase"/>
    <property type="match status" value="1"/>
</dbReference>
<dbReference type="GO" id="GO:0071555">
    <property type="term" value="P:cell wall organization"/>
    <property type="evidence" value="ECO:0007669"/>
    <property type="project" value="InterPro"/>
</dbReference>
<protein>
    <submittedName>
        <fullName evidence="9">Phosphoserine phosphatase RsbU</fullName>
        <ecNumber evidence="9">3.1.3.3</ecNumber>
    </submittedName>
</protein>
<keyword evidence="6 7" id="KW-0472">Membrane</keyword>
<dbReference type="InterPro" id="IPR036457">
    <property type="entry name" value="PPM-type-like_dom_sf"/>
</dbReference>
<comment type="subcellular location">
    <subcellularLocation>
        <location evidence="1">Cell membrane</location>
        <topology evidence="1">Multi-pass membrane protein</topology>
    </subcellularLocation>
</comment>
<dbReference type="CDD" id="cd16936">
    <property type="entry name" value="HATPase_RsbW-like"/>
    <property type="match status" value="1"/>
</dbReference>
<evidence type="ECO:0000256" key="6">
    <source>
        <dbReference type="ARBA" id="ARBA00023136"/>
    </source>
</evidence>
<sequence>MAGEIVNTLISLIKSMCVVVVVAYLMTRSKFYREILNKKLTFDNLTCLIMACGLFSIYGTLSGINIVGAYANIRDLGPAIAGLVGGPVAGLGAALIGAIHRYSLGGVTALPCALSTIIAGLAAGAIYKLKKGEFIGVQGAVLFAFFIESLHMGLTLLLGRPYDQALIVVKQVALPMILANTLGMSIFAFIIVNLIKERTTEAEKEMIESELKVAREIQMSIVPKMFPPFPDRTEFDIYAILEPAKEVGGDFYDFFFLDDDHLCLTIGDVSGKGVPASLFMAVTKTLIKAEASRASEPDQILSIVNDKLCLDNDSGMFVTVFLGVLNVRSGVFNYSNGGHNPPYFVRSGGDVEPLPKTEGIALGVMEEIPYGRNTIKIRTGDTLLLYTDGVTEAADKDYKLFDEERLEEVLRHAGSDEPKNLGLHLLDEIRKFANGAEQSDDITILALKYLLESRDMSMQVKNDLSEIESICRNVEEFGETHQIPPDVIFNLNLSLEEIFVNIVSYGYEDKNEHFVKISMSLVDDELIVEVEDDGRQFNPLEMPEPDLEQTLEERAVGGLGIHLVRNLMDELDYKRTDGRNILIMKKKINQTG</sequence>
<dbReference type="SMART" id="SM00331">
    <property type="entry name" value="PP2C_SIG"/>
    <property type="match status" value="1"/>
</dbReference>
<proteinExistence type="predicted"/>
<dbReference type="Gene3D" id="3.60.40.10">
    <property type="entry name" value="PPM-type phosphatase domain"/>
    <property type="match status" value="1"/>
</dbReference>
<accession>A0A485M5L3</accession>
<evidence type="ECO:0000256" key="2">
    <source>
        <dbReference type="ARBA" id="ARBA00022475"/>
    </source>
</evidence>
<evidence type="ECO:0000259" key="8">
    <source>
        <dbReference type="SMART" id="SM00331"/>
    </source>
</evidence>
<evidence type="ECO:0000256" key="4">
    <source>
        <dbReference type="ARBA" id="ARBA00022801"/>
    </source>
</evidence>
<feature type="transmembrane region" description="Helical" evidence="7">
    <location>
        <begin position="47"/>
        <end position="73"/>
    </location>
</feature>